<name>A0AAV5W8J4_9BILA</name>
<keyword evidence="1" id="KW-0175">Coiled coil</keyword>
<organism evidence="3 4">
    <name type="scientific">Pristionchus fissidentatus</name>
    <dbReference type="NCBI Taxonomy" id="1538716"/>
    <lineage>
        <taxon>Eukaryota</taxon>
        <taxon>Metazoa</taxon>
        <taxon>Ecdysozoa</taxon>
        <taxon>Nematoda</taxon>
        <taxon>Chromadorea</taxon>
        <taxon>Rhabditida</taxon>
        <taxon>Rhabditina</taxon>
        <taxon>Diplogasteromorpha</taxon>
        <taxon>Diplogasteroidea</taxon>
        <taxon>Neodiplogasteridae</taxon>
        <taxon>Pristionchus</taxon>
    </lineage>
</organism>
<keyword evidence="4" id="KW-1185">Reference proteome</keyword>
<dbReference type="SUPFAM" id="SSF57997">
    <property type="entry name" value="Tropomyosin"/>
    <property type="match status" value="1"/>
</dbReference>
<evidence type="ECO:0000256" key="2">
    <source>
        <dbReference type="SAM" id="SignalP"/>
    </source>
</evidence>
<reference evidence="3" key="1">
    <citation type="submission" date="2023-10" db="EMBL/GenBank/DDBJ databases">
        <title>Genome assembly of Pristionchus species.</title>
        <authorList>
            <person name="Yoshida K."/>
            <person name="Sommer R.J."/>
        </authorList>
    </citation>
    <scope>NUCLEOTIDE SEQUENCE</scope>
    <source>
        <strain evidence="3">RS5133</strain>
    </source>
</reference>
<comment type="caution">
    <text evidence="3">The sequence shown here is derived from an EMBL/GenBank/DDBJ whole genome shotgun (WGS) entry which is preliminary data.</text>
</comment>
<dbReference type="AlphaFoldDB" id="A0AAV5W8J4"/>
<gene>
    <name evidence="3" type="ORF">PFISCL1PPCAC_18423</name>
</gene>
<dbReference type="EMBL" id="BTSY01000005">
    <property type="protein sequence ID" value="GMT27126.1"/>
    <property type="molecule type" value="Genomic_DNA"/>
</dbReference>
<feature type="non-terminal residue" evidence="3">
    <location>
        <position position="333"/>
    </location>
</feature>
<evidence type="ECO:0000313" key="3">
    <source>
        <dbReference type="EMBL" id="GMT27126.1"/>
    </source>
</evidence>
<feature type="chain" id="PRO_5043730776" evidence="2">
    <location>
        <begin position="20"/>
        <end position="333"/>
    </location>
</feature>
<feature type="coiled-coil region" evidence="1">
    <location>
        <begin position="245"/>
        <end position="293"/>
    </location>
</feature>
<feature type="non-terminal residue" evidence="3">
    <location>
        <position position="1"/>
    </location>
</feature>
<evidence type="ECO:0000313" key="4">
    <source>
        <dbReference type="Proteomes" id="UP001432322"/>
    </source>
</evidence>
<feature type="coiled-coil region" evidence="1">
    <location>
        <begin position="120"/>
        <end position="181"/>
    </location>
</feature>
<proteinExistence type="predicted"/>
<keyword evidence="2" id="KW-0732">Signal</keyword>
<dbReference type="Proteomes" id="UP001432322">
    <property type="component" value="Unassembled WGS sequence"/>
</dbReference>
<protein>
    <submittedName>
        <fullName evidence="3">Uncharacterized protein</fullName>
    </submittedName>
</protein>
<evidence type="ECO:0000256" key="1">
    <source>
        <dbReference type="SAM" id="Coils"/>
    </source>
</evidence>
<feature type="signal peptide" evidence="2">
    <location>
        <begin position="1"/>
        <end position="19"/>
    </location>
</feature>
<accession>A0AAV5W8J4</accession>
<sequence>VLVCLPLVIWCLGKDESRAAANISNLLIPLNTNWTRSEGNYSTPQIRSSNPRTEANYSNDIIRSRIWNRTRRDAQNATKADEYSNLSEGELKTKLDSAEKAIEDGNKRVIECEGELITAQETARNRKEAYEKEKARCEELDEIAWQKQEQSDNLRTARQEFNNAQRQLNRTRDKVAALELDVVRAAPWWEGAKFEKFNFELEIARMESNLKNNKITVGWMEGNMTIKEQKADDDKVAFEEKRDSLEDAKKQTGIDKSELERAQEEYNKAEIKKKESSRELERATNTISKYKSDKAALPFLQDLMNAMPEYLDARKKFKPKEAALKRAERTSTT</sequence>